<dbReference type="EMBL" id="JAPQKN010000001">
    <property type="protein sequence ID" value="KAJ5174768.1"/>
    <property type="molecule type" value="Genomic_DNA"/>
</dbReference>
<organism evidence="2 3">
    <name type="scientific">Penicillium canariense</name>
    <dbReference type="NCBI Taxonomy" id="189055"/>
    <lineage>
        <taxon>Eukaryota</taxon>
        <taxon>Fungi</taxon>
        <taxon>Dikarya</taxon>
        <taxon>Ascomycota</taxon>
        <taxon>Pezizomycotina</taxon>
        <taxon>Eurotiomycetes</taxon>
        <taxon>Eurotiomycetidae</taxon>
        <taxon>Eurotiales</taxon>
        <taxon>Aspergillaceae</taxon>
        <taxon>Penicillium</taxon>
    </lineage>
</organism>
<accession>A0A9W9LS65</accession>
<reference evidence="2" key="1">
    <citation type="submission" date="2022-11" db="EMBL/GenBank/DDBJ databases">
        <authorList>
            <person name="Petersen C."/>
        </authorList>
    </citation>
    <scope>NUCLEOTIDE SEQUENCE</scope>
    <source>
        <strain evidence="2">IBT 26290</strain>
    </source>
</reference>
<feature type="compositionally biased region" description="Basic and acidic residues" evidence="1">
    <location>
        <begin position="7"/>
        <end position="39"/>
    </location>
</feature>
<proteinExistence type="predicted"/>
<evidence type="ECO:0000313" key="3">
    <source>
        <dbReference type="Proteomes" id="UP001149163"/>
    </source>
</evidence>
<evidence type="ECO:0000313" key="2">
    <source>
        <dbReference type="EMBL" id="KAJ5174768.1"/>
    </source>
</evidence>
<feature type="compositionally biased region" description="Gly residues" evidence="1">
    <location>
        <begin position="168"/>
        <end position="177"/>
    </location>
</feature>
<dbReference type="AlphaFoldDB" id="A0A9W9LS65"/>
<protein>
    <submittedName>
        <fullName evidence="2">Uncharacterized protein</fullName>
    </submittedName>
</protein>
<feature type="compositionally biased region" description="Polar residues" evidence="1">
    <location>
        <begin position="41"/>
        <end position="62"/>
    </location>
</feature>
<feature type="compositionally biased region" description="Polar residues" evidence="1">
    <location>
        <begin position="300"/>
        <end position="316"/>
    </location>
</feature>
<dbReference type="GeneID" id="81421946"/>
<name>A0A9W9LS65_9EURO</name>
<keyword evidence="3" id="KW-1185">Reference proteome</keyword>
<dbReference type="Proteomes" id="UP001149163">
    <property type="component" value="Unassembled WGS sequence"/>
</dbReference>
<reference evidence="2" key="2">
    <citation type="journal article" date="2023" name="IMA Fungus">
        <title>Comparative genomic study of the Penicillium genus elucidates a diverse pangenome and 15 lateral gene transfer events.</title>
        <authorList>
            <person name="Petersen C."/>
            <person name="Sorensen T."/>
            <person name="Nielsen M.R."/>
            <person name="Sondergaard T.E."/>
            <person name="Sorensen J.L."/>
            <person name="Fitzpatrick D.A."/>
            <person name="Frisvad J.C."/>
            <person name="Nielsen K.L."/>
        </authorList>
    </citation>
    <scope>NUCLEOTIDE SEQUENCE</scope>
    <source>
        <strain evidence="2">IBT 26290</strain>
    </source>
</reference>
<feature type="compositionally biased region" description="Basic and acidic residues" evidence="1">
    <location>
        <begin position="319"/>
        <end position="329"/>
    </location>
</feature>
<comment type="caution">
    <text evidence="2">The sequence shown here is derived from an EMBL/GenBank/DDBJ whole genome shotgun (WGS) entry which is preliminary data.</text>
</comment>
<feature type="compositionally biased region" description="Low complexity" evidence="1">
    <location>
        <begin position="117"/>
        <end position="142"/>
    </location>
</feature>
<gene>
    <name evidence="2" type="ORF">N7482_000645</name>
</gene>
<dbReference type="OrthoDB" id="2590867at2759"/>
<dbReference type="RefSeq" id="XP_056546376.1">
    <property type="nucleotide sequence ID" value="XM_056682770.1"/>
</dbReference>
<feature type="compositionally biased region" description="Low complexity" evidence="1">
    <location>
        <begin position="88"/>
        <end position="100"/>
    </location>
</feature>
<feature type="compositionally biased region" description="Polar residues" evidence="1">
    <location>
        <begin position="378"/>
        <end position="389"/>
    </location>
</feature>
<feature type="compositionally biased region" description="Gly residues" evidence="1">
    <location>
        <begin position="332"/>
        <end position="341"/>
    </location>
</feature>
<evidence type="ECO:0000256" key="1">
    <source>
        <dbReference type="SAM" id="MobiDB-lite"/>
    </source>
</evidence>
<sequence>MSNLMHKVKDVMTGHLHSENKESGQDSSKMENRAEDVRDSYGSSNTGTQDYGSSNLNPSAIGSESYGPSGGNGSRARHESKMGNKMEGTGNAYGSTTTGTGNYGSGGYDSKMGNTMSSGETYGPTTTGSSSYGSRGSGSEPRNTYGSTGAGMPNYGFDAHPDSKRGQGDTGLGGYGGTQDDSRKGHSDYGASTMDSDAFGSKARTGDLGTESSGFGSTGGYGSGNMNAGLHDSNMASKTEPRAESNLGKEIIISNQIQERYSLPASDDRGTYGGDPTSNVASTGQTGGYGSNYGTTGSNAMDSGTKVHNTRSSNVAKQMENRADPEIENRGGLQGFGGATAGGSSYDAPESTGRRRSSGPHSFNLLNKLDPRVHSSDYDSNAAPNQRGQ</sequence>
<feature type="region of interest" description="Disordered" evidence="1">
    <location>
        <begin position="1"/>
        <end position="389"/>
    </location>
</feature>